<accession>A0A517VAB0</accession>
<dbReference type="OrthoDB" id="230391at2"/>
<dbReference type="KEGG" id="gax:Pan161_15750"/>
<keyword evidence="2" id="KW-1185">Reference proteome</keyword>
<proteinExistence type="predicted"/>
<dbReference type="RefSeq" id="WP_145225548.1">
    <property type="nucleotide sequence ID" value="NZ_CP036343.1"/>
</dbReference>
<gene>
    <name evidence="1" type="ORF">Pan161_15750</name>
</gene>
<name>A0A517VAB0_9PLAN</name>
<evidence type="ECO:0000313" key="1">
    <source>
        <dbReference type="EMBL" id="QDT89942.1"/>
    </source>
</evidence>
<dbReference type="Proteomes" id="UP000316855">
    <property type="component" value="Chromosome"/>
</dbReference>
<protein>
    <submittedName>
        <fullName evidence="1">Uncharacterized protein</fullName>
    </submittedName>
</protein>
<evidence type="ECO:0000313" key="2">
    <source>
        <dbReference type="Proteomes" id="UP000316855"/>
    </source>
</evidence>
<dbReference type="PRINTS" id="PR00313">
    <property type="entry name" value="CABNDNGRPT"/>
</dbReference>
<reference evidence="1 2" key="1">
    <citation type="submission" date="2019-02" db="EMBL/GenBank/DDBJ databases">
        <title>Deep-cultivation of Planctomycetes and their phenomic and genomic characterization uncovers novel biology.</title>
        <authorList>
            <person name="Wiegand S."/>
            <person name="Jogler M."/>
            <person name="Boedeker C."/>
            <person name="Pinto D."/>
            <person name="Vollmers J."/>
            <person name="Rivas-Marin E."/>
            <person name="Kohn T."/>
            <person name="Peeters S.H."/>
            <person name="Heuer A."/>
            <person name="Rast P."/>
            <person name="Oberbeckmann S."/>
            <person name="Bunk B."/>
            <person name="Jeske O."/>
            <person name="Meyerdierks A."/>
            <person name="Storesund J.E."/>
            <person name="Kallscheuer N."/>
            <person name="Luecker S."/>
            <person name="Lage O.M."/>
            <person name="Pohl T."/>
            <person name="Merkel B.J."/>
            <person name="Hornburger P."/>
            <person name="Mueller R.-W."/>
            <person name="Bruemmer F."/>
            <person name="Labrenz M."/>
            <person name="Spormann A.M."/>
            <person name="Op den Camp H."/>
            <person name="Overmann J."/>
            <person name="Amann R."/>
            <person name="Jetten M.S.M."/>
            <person name="Mascher T."/>
            <person name="Medema M.H."/>
            <person name="Devos D.P."/>
            <person name="Kaster A.-K."/>
            <person name="Ovreas L."/>
            <person name="Rohde M."/>
            <person name="Galperin M.Y."/>
            <person name="Jogler C."/>
        </authorList>
    </citation>
    <scope>NUCLEOTIDE SEQUENCE [LARGE SCALE GENOMIC DNA]</scope>
    <source>
        <strain evidence="1 2">Pan161</strain>
    </source>
</reference>
<dbReference type="EMBL" id="CP036343">
    <property type="protein sequence ID" value="QDT89942.1"/>
    <property type="molecule type" value="Genomic_DNA"/>
</dbReference>
<organism evidence="1 2">
    <name type="scientific">Gimesia algae</name>
    <dbReference type="NCBI Taxonomy" id="2527971"/>
    <lineage>
        <taxon>Bacteria</taxon>
        <taxon>Pseudomonadati</taxon>
        <taxon>Planctomycetota</taxon>
        <taxon>Planctomycetia</taxon>
        <taxon>Planctomycetales</taxon>
        <taxon>Planctomycetaceae</taxon>
        <taxon>Gimesia</taxon>
    </lineage>
</organism>
<sequence length="2127" mass="215762">MSSITSLSINGGNNQDTVDLSDLDGLSITAQLTGGHGNDQFITGDADVTFLYSGTNNSSDSFTASGSGLTTIQALSDNTVIGLSSVFNNSVDVIDVNGRSNVRVDGTNSNDILNFSDVEFKNYDDTFQVYGGNNSDTITTSDISAGVRYQGGHGNDQFIIGDADATFLYSGTNNSSDSFSGNDSGQTATIQALSDNTVIGLSSVFNNSVDVIDVNGKSNVRVDGTNGNDILNFSDVTFTGYDDTFQVYGGNNSDTITTSNISAGVRYQGGHGSDQFIIGDADATFLYSGTNNSSDSFSGNDSGQTATILALSDNAIIGLASGFNNGVDVIDVNGKSNVRVDGTNGNDILNFSDVTFTGYDDTFQVYGGNNSDTITTSNISAGVRYQGGHGNDQFIIGDADATFLYSGTNNSSDSFSGNDSGQTATILALSDNTIIGLASGFNDGAVQVDEIDVDGHSNVRVDGTGGNDILNFADVEFKNYDDTFQIYGGNNNDTITTSDISAGVRYQGGHGDDQFIIGAADATFLYSGTNNSSDSFSGNNGGQTATILALSDNTVIGLADGFDNDVDVIDDGGKTGVRIYGTGGNDSLNLEEVQFSSTLLIYSNNNNDTVTASLDRGHTLTYDGGHGNDTLFLSLSDVEAQDAAVQAALADFFTVYSSTTPYTFGTDGPSSALDGITIQNFESVLVPLVVSGAGNYRVVRNDFGAGTADDEVEIYRDGNLIASQLMDRTSEVRVIGATNSSDSLEVDFSGGDPIPVHEVFFNGLGGSGSDELLISHGSHTDTIYNYENAHDGSVSLDGSSINYVGLEPITNTGTTTNAVFNLTEGGDVATLTDNGSTSSLSGSSFENTTFTNPTGSLTINGGGGLDQFLTGNIYSVDLDLIIDAETVTLNNDVIVDSFTSTGNTLSTGNYDDIYATAGNINITTIAGKIDVRGHLNAQNGGGTAAITLDSAGSVNVTGNVTTDGGGFTSSGTNLSVGGAIYVIAGAVDLDDHTGAISLNGDVTGGSFIATKGTTLSTGTYDDIRVSNGDINIKTSTGKIDVRGLLDAQNGGGTAAITLDSAGSVNVTGRVTTDGGGFTSSGTNLSVGGAIYVIAGAVDLDDHTGAISLNGDVTGGSFIATKGTTLSTGTYDDIRVSNGDINIKTSTGKIDVRGLLDAQNGGGTAAITLDSAGSVNVTGSVTTDGGGFTSAGTDLSIGGAVNTAGGNISWNHGQVTLQSDVSTGGGDFTSGNGSGNLTTGTYDDIRTFGGEASFDHKQTTIGGQLNTAGGNLNIALHLVSPNFGPVLFSTASGNIDFSSGSVLTVDTSAIDLVDTAPFDQFDVIKAIHGDVITSGLIINSSQDANGDDTAFVYDILPAGSSEILRLTGAPLLPIIVSGAGDYVLQLEDQGTPSTNDDEITLYRGGVEIARRAYFATSEVIITGAEGTSDSLTIDFDGGLPVIPGVGADAGNPIPIDGVTFDGLGGAGSDSLILEGGTFDSLTYNYDNANDGNIEFVAGAVTSLVNFLGLDPITDTTTAAVKTFNLLGGNDSAVLSRVDGATTRLTGSTIEETVFSTPTDLLVINGGSGTDTITVNGANLDLGTAGIDLTAETINVQTGLTAASVTTSGGNLNVNGGRDITATNGNIAFNQSGVISAGGSDLSAENSTDDASITIVAGTGNHDTSVRSVTTDGGDFISTGGRNFIANSNIYTGTGLVDLNHTGGSVMLNGNVTASTFQSDGIHLTVANTRDIITSGVLGSGEAIDINHTGTISMAGTDLVSSTTGASIEIVGGTGNSDVSVRSVTTSNGDFISTSGRNFLANSNIGTGTGLVDLNHTGGSVMLNGNVTAGAFESNGINLTMANNRDITVSGNKFGYGINVNHTGYLSLSGTDLISTGLFAGINLQAGTGSHDINLKSATTNDGFISTAGGRHLTLNGDLNAGNFSVTSIHGGTINLGNNDVTASLVYVEADAINGSAASTVSGSASITMAANSGNLIYTGEIVSEFGMVSLTASGNMNLGDVTSGVFIAQASTMTLFGSLDFFGVGFITGDLVVASSGELIFDLIAPGNVFDSLTVTGALTLNSGNTVTVDVGNPPPGLNDSSLFPVFLAFASEGVSGSISNLSLEGNGAETAKIDDVFADPAGIMALI</sequence>